<evidence type="ECO:0000256" key="1">
    <source>
        <dbReference type="ARBA" id="ARBA00004613"/>
    </source>
</evidence>
<name>A0A9D4PCH6_RHISA</name>
<dbReference type="AlphaFoldDB" id="A0A9D4PCH6"/>
<organism evidence="7 8">
    <name type="scientific">Rhipicephalus sanguineus</name>
    <name type="common">Brown dog tick</name>
    <name type="synonym">Ixodes sanguineus</name>
    <dbReference type="NCBI Taxonomy" id="34632"/>
    <lineage>
        <taxon>Eukaryota</taxon>
        <taxon>Metazoa</taxon>
        <taxon>Ecdysozoa</taxon>
        <taxon>Arthropoda</taxon>
        <taxon>Chelicerata</taxon>
        <taxon>Arachnida</taxon>
        <taxon>Acari</taxon>
        <taxon>Parasitiformes</taxon>
        <taxon>Ixodida</taxon>
        <taxon>Ixodoidea</taxon>
        <taxon>Ixodidae</taxon>
        <taxon>Rhipicephalinae</taxon>
        <taxon>Rhipicephalus</taxon>
        <taxon>Rhipicephalus</taxon>
    </lineage>
</organism>
<dbReference type="EMBL" id="JABSTV010001255">
    <property type="protein sequence ID" value="KAH7935437.1"/>
    <property type="molecule type" value="Genomic_DNA"/>
</dbReference>
<feature type="domain" description="Granulins" evidence="6">
    <location>
        <begin position="768"/>
        <end position="781"/>
    </location>
</feature>
<evidence type="ECO:0000256" key="3">
    <source>
        <dbReference type="ARBA" id="ARBA00022525"/>
    </source>
</evidence>
<keyword evidence="8" id="KW-1185">Reference proteome</keyword>
<comment type="subcellular location">
    <subcellularLocation>
        <location evidence="1">Secreted</location>
    </subcellularLocation>
</comment>
<dbReference type="GO" id="GO:0005576">
    <property type="term" value="C:extracellular region"/>
    <property type="evidence" value="ECO:0007669"/>
    <property type="project" value="UniProtKB-SubCell"/>
</dbReference>
<dbReference type="PROSITE" id="PS00799">
    <property type="entry name" value="GRANULINS"/>
    <property type="match status" value="4"/>
</dbReference>
<dbReference type="PANTHER" id="PTHR12274">
    <property type="entry name" value="GRANULIN"/>
    <property type="match status" value="1"/>
</dbReference>
<dbReference type="PANTHER" id="PTHR12274:SF3">
    <property type="entry name" value="PROGRANULIN"/>
    <property type="match status" value="1"/>
</dbReference>
<evidence type="ECO:0000313" key="8">
    <source>
        <dbReference type="Proteomes" id="UP000821837"/>
    </source>
</evidence>
<dbReference type="Pfam" id="PF00396">
    <property type="entry name" value="Granulin"/>
    <property type="match status" value="11"/>
</dbReference>
<dbReference type="InterPro" id="IPR039036">
    <property type="entry name" value="Granulin_fam"/>
</dbReference>
<feature type="domain" description="Granulins" evidence="6">
    <location>
        <begin position="57"/>
        <end position="70"/>
    </location>
</feature>
<keyword evidence="5" id="KW-0732">Signal</keyword>
<evidence type="ECO:0000256" key="5">
    <source>
        <dbReference type="SAM" id="SignalP"/>
    </source>
</evidence>
<proteinExistence type="inferred from homology"/>
<feature type="signal peptide" evidence="5">
    <location>
        <begin position="1"/>
        <end position="18"/>
    </location>
</feature>
<accession>A0A9D4PCH6</accession>
<feature type="chain" id="PRO_5038942189" description="Granulins domain-containing protein" evidence="5">
    <location>
        <begin position="19"/>
        <end position="968"/>
    </location>
</feature>
<dbReference type="SMART" id="SM00277">
    <property type="entry name" value="GRAN"/>
    <property type="match status" value="11"/>
</dbReference>
<reference evidence="7" key="2">
    <citation type="submission" date="2021-09" db="EMBL/GenBank/DDBJ databases">
        <authorList>
            <person name="Jia N."/>
            <person name="Wang J."/>
            <person name="Shi W."/>
            <person name="Du L."/>
            <person name="Sun Y."/>
            <person name="Zhan W."/>
            <person name="Jiang J."/>
            <person name="Wang Q."/>
            <person name="Zhang B."/>
            <person name="Ji P."/>
            <person name="Sakyi L.B."/>
            <person name="Cui X."/>
            <person name="Yuan T."/>
            <person name="Jiang B."/>
            <person name="Yang W."/>
            <person name="Lam T.T.-Y."/>
            <person name="Chang Q."/>
            <person name="Ding S."/>
            <person name="Wang X."/>
            <person name="Zhu J."/>
            <person name="Ruan X."/>
            <person name="Zhao L."/>
            <person name="Wei J."/>
            <person name="Que T."/>
            <person name="Du C."/>
            <person name="Cheng J."/>
            <person name="Dai P."/>
            <person name="Han X."/>
            <person name="Huang E."/>
            <person name="Gao Y."/>
            <person name="Liu J."/>
            <person name="Shao H."/>
            <person name="Ye R."/>
            <person name="Li L."/>
            <person name="Wei W."/>
            <person name="Wang X."/>
            <person name="Wang C."/>
            <person name="Huo Q."/>
            <person name="Li W."/>
            <person name="Guo W."/>
            <person name="Chen H."/>
            <person name="Chen S."/>
            <person name="Zhou L."/>
            <person name="Zhou L."/>
            <person name="Ni X."/>
            <person name="Tian J."/>
            <person name="Zhou Y."/>
            <person name="Sheng Y."/>
            <person name="Liu T."/>
            <person name="Pan Y."/>
            <person name="Xia L."/>
            <person name="Li J."/>
            <person name="Zhao F."/>
            <person name="Cao W."/>
        </authorList>
    </citation>
    <scope>NUCLEOTIDE SEQUENCE</scope>
    <source>
        <strain evidence="7">Rsan-2018</strain>
        <tissue evidence="7">Larvae</tissue>
    </source>
</reference>
<evidence type="ECO:0000256" key="2">
    <source>
        <dbReference type="ARBA" id="ARBA00010093"/>
    </source>
</evidence>
<feature type="domain" description="Granulins" evidence="6">
    <location>
        <begin position="934"/>
        <end position="947"/>
    </location>
</feature>
<feature type="domain" description="Granulins" evidence="6">
    <location>
        <begin position="850"/>
        <end position="863"/>
    </location>
</feature>
<gene>
    <name evidence="7" type="ORF">HPB52_007459</name>
</gene>
<sequence>MALKSLIVLGAALVVASGARPNFVQCEDTSLCPDGTTCCKVDDQTWGCCPYEFGQCCKDGAHCCPLGYSCDAAQGSCVHKITQQRLFRTALDRRVSGLAQRRRNEIIPGESLGGNVRCPDGNYCLDGQTCCLLTSGSYGCCPYQHAECCSDHTSCCPEGYQCRVSTHQCIHAATNHTVAMVQKVSPVATERRQVEVSVNVNNVRCPDGNYCLDGQTCCLLTSGSYGCCPYQHAECCSDHTSCCPEGYRCRISTHQCVHATTNHTVAMVQKVNAFAAEPRQVEVSANELLVGNVRCPDGNYCLDGQTCCLLSSGQYGCCPYQYAQCCSDHASCCPEGYMCKISTHQCIHAVSNHTVPMVQKVRPVRRPEAQARMPPVDAELVQCPDGSFCQNTQTCCLLKSGRYGCCPYAHAECCSDHVSCCPEGYRCLVSTQQCIHAASNRTVPMLRKVDSIAPESAELSQPKSHVNNVRCPDGNYCLDGQTCCLLTSGSYGCCPYQHAECCSDHTSCCPEGYQCRISTHHCIHATTNHTVAMVQKVNAFAAEPRQAEVSANGITCPDGHKCLNGQTCCALSGGHYGCCPLPEAVCCSDHKTCCPNGYQCQVATQTCQRGDHTVAAVRKLPAFTDAELIEVAEATESRISALTPAQADLLRCPDGSYCQNTQTCCLLVSGHYGCCPYAHAQCCSDHTSCCPEGYRCKVSTRQCIHATSNHSVAAGRKVSTVVPKPILVSTRSNDVTCPDGHKCLSGHTCCPVSSTRYGCCPLPDAVCCDDDKHCCPAGYTCNEGSGTCELGRHSVPMVQRVAAFVDAALIQAAMRDEICPDGNECDDDQTCCQLRSGAYGCCPYNHAVCCDDKVHCCPEGYKCDTQASRCLSGNLASPISRIIQKRISRPMNRILVHEVKTTCPDHQSLCPDKTTCCKSNNTYSCCPFSEATCCPDGIHCCPKGYECDEAKHVCTRRRRPEEELPYLN</sequence>
<dbReference type="Gene3D" id="2.10.25.160">
    <property type="entry name" value="Granulin"/>
    <property type="match status" value="11"/>
</dbReference>
<keyword evidence="3" id="KW-0964">Secreted</keyword>
<protein>
    <recommendedName>
        <fullName evidence="6">Granulins domain-containing protein</fullName>
    </recommendedName>
</protein>
<keyword evidence="4" id="KW-1015">Disulfide bond</keyword>
<comment type="similarity">
    <text evidence="2">Belongs to the granulin family.</text>
</comment>
<evidence type="ECO:0000259" key="6">
    <source>
        <dbReference type="PROSITE" id="PS00799"/>
    </source>
</evidence>
<dbReference type="Proteomes" id="UP000821837">
    <property type="component" value="Unassembled WGS sequence"/>
</dbReference>
<comment type="caution">
    <text evidence="7">The sequence shown here is derived from an EMBL/GenBank/DDBJ whole genome shotgun (WGS) entry which is preliminary data.</text>
</comment>
<dbReference type="VEuPathDB" id="VectorBase:RSAN_036112"/>
<dbReference type="SUPFAM" id="SSF57277">
    <property type="entry name" value="Granulin repeat"/>
    <property type="match status" value="10"/>
</dbReference>
<dbReference type="InterPro" id="IPR037277">
    <property type="entry name" value="Granulin_sf"/>
</dbReference>
<dbReference type="InterPro" id="IPR000118">
    <property type="entry name" value="Granulin"/>
</dbReference>
<evidence type="ECO:0000313" key="7">
    <source>
        <dbReference type="EMBL" id="KAH7935437.1"/>
    </source>
</evidence>
<evidence type="ECO:0000256" key="4">
    <source>
        <dbReference type="ARBA" id="ARBA00023157"/>
    </source>
</evidence>
<reference evidence="7" key="1">
    <citation type="journal article" date="2020" name="Cell">
        <title>Large-Scale Comparative Analyses of Tick Genomes Elucidate Their Genetic Diversity and Vector Capacities.</title>
        <authorList>
            <consortium name="Tick Genome and Microbiome Consortium (TIGMIC)"/>
            <person name="Jia N."/>
            <person name="Wang J."/>
            <person name="Shi W."/>
            <person name="Du L."/>
            <person name="Sun Y."/>
            <person name="Zhan W."/>
            <person name="Jiang J.F."/>
            <person name="Wang Q."/>
            <person name="Zhang B."/>
            <person name="Ji P."/>
            <person name="Bell-Sakyi L."/>
            <person name="Cui X.M."/>
            <person name="Yuan T.T."/>
            <person name="Jiang B.G."/>
            <person name="Yang W.F."/>
            <person name="Lam T.T."/>
            <person name="Chang Q.C."/>
            <person name="Ding S.J."/>
            <person name="Wang X.J."/>
            <person name="Zhu J.G."/>
            <person name="Ruan X.D."/>
            <person name="Zhao L."/>
            <person name="Wei J.T."/>
            <person name="Ye R.Z."/>
            <person name="Que T.C."/>
            <person name="Du C.H."/>
            <person name="Zhou Y.H."/>
            <person name="Cheng J.X."/>
            <person name="Dai P.F."/>
            <person name="Guo W.B."/>
            <person name="Han X.H."/>
            <person name="Huang E.J."/>
            <person name="Li L.F."/>
            <person name="Wei W."/>
            <person name="Gao Y.C."/>
            <person name="Liu J.Z."/>
            <person name="Shao H.Z."/>
            <person name="Wang X."/>
            <person name="Wang C.C."/>
            <person name="Yang T.C."/>
            <person name="Huo Q.B."/>
            <person name="Li W."/>
            <person name="Chen H.Y."/>
            <person name="Chen S.E."/>
            <person name="Zhou L.G."/>
            <person name="Ni X.B."/>
            <person name="Tian J.H."/>
            <person name="Sheng Y."/>
            <person name="Liu T."/>
            <person name="Pan Y.S."/>
            <person name="Xia L.Y."/>
            <person name="Li J."/>
            <person name="Zhao F."/>
            <person name="Cao W.C."/>
        </authorList>
    </citation>
    <scope>NUCLEOTIDE SEQUENCE</scope>
    <source>
        <strain evidence="7">Rsan-2018</strain>
    </source>
</reference>